<evidence type="ECO:0000313" key="3">
    <source>
        <dbReference type="Proteomes" id="UP000008392"/>
    </source>
</evidence>
<reference evidence="2 3" key="3">
    <citation type="journal article" date="2008" name="FEMS Microbiol. Ecol.">
        <title>Identification and characterization of genes underlying chitinolysis in Collimonas fungivorans Ter331.</title>
        <authorList>
            <person name="Fritsche K."/>
            <person name="de Boer W."/>
            <person name="Gerards S."/>
            <person name="van den Berg M."/>
            <person name="van Veen J.A."/>
            <person name="Leveau J.H."/>
        </authorList>
    </citation>
    <scope>NUCLEOTIDE SEQUENCE [LARGE SCALE GENOMIC DNA]</scope>
    <source>
        <strain evidence="2 3">Ter331</strain>
    </source>
</reference>
<sequence>MRAGRFAWAEAGYAGFLLSVDFDALRAFRWAILRLFDDGGYAMFRRSLRYILPAVLAFIFNLAHADGEANKPGTVFQDCTEACPKMVWLPTGSFSMGSSATESGRFGNEGPVHTVTIAYPLAVGQTDVTRGEFAQFVQETGYSAEGDCYAWEKANTFFSTEVWNVAADRSWRKPGYAQDDSHPVVCVNLADVKAYTGWLSAKTKKPYRLLTEAEWEYAARAGTTSIRYWGDDAVMTCQFANVADHSWQPTSVANKEAAFNCADNFAHSSPAASFQPNQFGLYDMLGNVWQWTSDCYTDNYAASPADGKPTMSGPCTGRTLRGGSWDFGPRFVRAARRLRTPPAFRKNQVGFRVALAVSSSAAVSSAAP</sequence>
<dbReference type="EC" id="2.7.11.1" evidence="2"/>
<dbReference type="InterPro" id="IPR016187">
    <property type="entry name" value="CTDL_fold"/>
</dbReference>
<dbReference type="PANTHER" id="PTHR23150:SF35">
    <property type="entry name" value="BLL6746 PROTEIN"/>
    <property type="match status" value="1"/>
</dbReference>
<evidence type="ECO:0000313" key="2">
    <source>
        <dbReference type="EMBL" id="AEK61403.1"/>
    </source>
</evidence>
<dbReference type="AlphaFoldDB" id="G0AJV8"/>
<keyword evidence="3" id="KW-1185">Reference proteome</keyword>
<dbReference type="HOGENOM" id="CLU_012431_2_3_4"/>
<reference evidence="2 3" key="5">
    <citation type="journal article" date="2011" name="ISME J.">
        <title>Dual transcriptional profiling of a bacterial/fungal confrontation: Collimonas fungivorans versus Aspergillus niger.</title>
        <authorList>
            <person name="Mela F."/>
            <person name="Fritsche K."/>
            <person name="de Boer W."/>
            <person name="van Veen J.A."/>
            <person name="de Graaff L.H."/>
            <person name="van den Berg M."/>
            <person name="Leveau J.H."/>
        </authorList>
    </citation>
    <scope>NUCLEOTIDE SEQUENCE [LARGE SCALE GENOMIC DNA]</scope>
    <source>
        <strain evidence="2 3">Ter331</strain>
    </source>
</reference>
<organism evidence="2 3">
    <name type="scientific">Collimonas fungivorans (strain Ter331)</name>
    <dbReference type="NCBI Taxonomy" id="1005048"/>
    <lineage>
        <taxon>Bacteria</taxon>
        <taxon>Pseudomonadati</taxon>
        <taxon>Pseudomonadota</taxon>
        <taxon>Betaproteobacteria</taxon>
        <taxon>Burkholderiales</taxon>
        <taxon>Oxalobacteraceae</taxon>
        <taxon>Collimonas</taxon>
    </lineage>
</organism>
<dbReference type="SUPFAM" id="SSF56436">
    <property type="entry name" value="C-type lectin-like"/>
    <property type="match status" value="1"/>
</dbReference>
<gene>
    <name evidence="2" type="ordered locus">CFU_1571</name>
</gene>
<proteinExistence type="predicted"/>
<reference evidence="2 3" key="1">
    <citation type="journal article" date="2004" name="Environ. Microbiol.">
        <title>Phylogeny-function analysis of (meta)genomic libraries: screening for expression of ribosomal RNA genes by large-insert library fluorescent in situ hybridization (LIL-FISH).</title>
        <authorList>
            <person name="Leveau J.H."/>
            <person name="Gerards S."/>
            <person name="de Boer W."/>
            <person name="van Veen J.A."/>
        </authorList>
    </citation>
    <scope>NUCLEOTIDE SEQUENCE [LARGE SCALE GENOMIC DNA]</scope>
    <source>
        <strain evidence="2 3">Ter331</strain>
    </source>
</reference>
<dbReference type="STRING" id="1005048.CFU_1571"/>
<accession>G0AJV8</accession>
<dbReference type="GO" id="GO:0004674">
    <property type="term" value="F:protein serine/threonine kinase activity"/>
    <property type="evidence" value="ECO:0007669"/>
    <property type="project" value="UniProtKB-EC"/>
</dbReference>
<dbReference type="InterPro" id="IPR051043">
    <property type="entry name" value="Sulfatase_Mod_Factor_Kinase"/>
</dbReference>
<evidence type="ECO:0000259" key="1">
    <source>
        <dbReference type="Pfam" id="PF03781"/>
    </source>
</evidence>
<keyword evidence="2" id="KW-0808">Transferase</keyword>
<name>G0AJV8_COLFT</name>
<reference evidence="2 3" key="4">
    <citation type="journal article" date="2010" name="Environ. Microbiol.">
        <title>The bacterial genus Collimonas: mycophagy, weathering and other adaptive solutions to life in oligotrophic soil environments.</title>
        <authorList>
            <person name="Leveau J.H."/>
            <person name="Uroz S."/>
            <person name="de Boer W."/>
        </authorList>
    </citation>
    <scope>NUCLEOTIDE SEQUENCE [LARGE SCALE GENOMIC DNA]</scope>
    <source>
        <strain evidence="2 3">Ter331</strain>
    </source>
</reference>
<keyword evidence="2" id="KW-0418">Kinase</keyword>
<dbReference type="PANTHER" id="PTHR23150">
    <property type="entry name" value="SULFATASE MODIFYING FACTOR 1, 2"/>
    <property type="match status" value="1"/>
</dbReference>
<dbReference type="Gene3D" id="3.90.1580.10">
    <property type="entry name" value="paralog of FGE (formylglycine-generating enzyme)"/>
    <property type="match status" value="1"/>
</dbReference>
<reference evidence="2 3" key="2">
    <citation type="journal article" date="2006" name="J. Microbiol. Methods">
        <title>Genomic flank-sequencing of plasposon insertion sites for rapid identification of functional genes.</title>
        <authorList>
            <person name="Leveau J.H."/>
            <person name="Gerards S."/>
            <person name="Fritsche K."/>
            <person name="Zondag G."/>
            <person name="van Veen J.A."/>
        </authorList>
    </citation>
    <scope>NUCLEOTIDE SEQUENCE [LARGE SCALE GENOMIC DNA]</scope>
    <source>
        <strain evidence="2 3">Ter331</strain>
    </source>
</reference>
<dbReference type="KEGG" id="cfu:CFU_1571"/>
<dbReference type="Proteomes" id="UP000008392">
    <property type="component" value="Chromosome"/>
</dbReference>
<feature type="domain" description="Sulfatase-modifying factor enzyme-like" evidence="1">
    <location>
        <begin position="83"/>
        <end position="354"/>
    </location>
</feature>
<dbReference type="InterPro" id="IPR005532">
    <property type="entry name" value="SUMF_dom"/>
</dbReference>
<dbReference type="InterPro" id="IPR042095">
    <property type="entry name" value="SUMF_sf"/>
</dbReference>
<protein>
    <submittedName>
        <fullName evidence="2">PvdO, pyoverdine responsive serine/threonine kinase</fullName>
        <ecNumber evidence="2">2.7.11.1</ecNumber>
    </submittedName>
</protein>
<dbReference type="Pfam" id="PF03781">
    <property type="entry name" value="FGE-sulfatase"/>
    <property type="match status" value="1"/>
</dbReference>
<dbReference type="GO" id="GO:0120147">
    <property type="term" value="F:formylglycine-generating oxidase activity"/>
    <property type="evidence" value="ECO:0007669"/>
    <property type="project" value="TreeGrafter"/>
</dbReference>
<dbReference type="eggNOG" id="COG1262">
    <property type="taxonomic scope" value="Bacteria"/>
</dbReference>
<dbReference type="EMBL" id="CP002745">
    <property type="protein sequence ID" value="AEK61403.1"/>
    <property type="molecule type" value="Genomic_DNA"/>
</dbReference>
<reference evidence="3" key="6">
    <citation type="submission" date="2011-05" db="EMBL/GenBank/DDBJ databases">
        <title>Complete sequence of Collimonas fungivorans Ter331.</title>
        <authorList>
            <person name="Leveau J.H."/>
        </authorList>
    </citation>
    <scope>NUCLEOTIDE SEQUENCE [LARGE SCALE GENOMIC DNA]</scope>
    <source>
        <strain evidence="3">Ter331</strain>
    </source>
</reference>